<dbReference type="RefSeq" id="WP_182894327.1">
    <property type="nucleotide sequence ID" value="NZ_JACGZW010000010.1"/>
</dbReference>
<dbReference type="AlphaFoldDB" id="A0A7W3W1G0"/>
<dbReference type="Pfam" id="PF14124">
    <property type="entry name" value="DUF4291"/>
    <property type="match status" value="1"/>
</dbReference>
<evidence type="ECO:0000313" key="1">
    <source>
        <dbReference type="EMBL" id="MBB1157103.1"/>
    </source>
</evidence>
<gene>
    <name evidence="1" type="ORF">H4281_28495</name>
</gene>
<sequence>MPPANRPGARPNAPRRDVRAGFTDQTITVYQAYSREIADAAVESQTFAAPFKRERMTWIKPSFLWMMYRSGWAAKPGQERVLEIQLTRDGFEWALAHAALSSYEPGTYASERHWAERKNASPVRIQWDPDRSPTLAPLNRRAIQIGLSGEAVDRYLDQWITRITDITTFATRIHGLVSSGRVDAAQEELPIERVYPVPAPVLGLIGASEPQPGEVR</sequence>
<keyword evidence="2" id="KW-1185">Reference proteome</keyword>
<dbReference type="PANTHER" id="PTHR38567">
    <property type="entry name" value="DUF4291 DOMAIN-CONTAINING PROTEIN"/>
    <property type="match status" value="1"/>
</dbReference>
<dbReference type="InterPro" id="IPR025633">
    <property type="entry name" value="DUF4291"/>
</dbReference>
<organism evidence="1 2">
    <name type="scientific">Amycolatopsis dendrobii</name>
    <dbReference type="NCBI Taxonomy" id="2760662"/>
    <lineage>
        <taxon>Bacteria</taxon>
        <taxon>Bacillati</taxon>
        <taxon>Actinomycetota</taxon>
        <taxon>Actinomycetes</taxon>
        <taxon>Pseudonocardiales</taxon>
        <taxon>Pseudonocardiaceae</taxon>
        <taxon>Amycolatopsis</taxon>
    </lineage>
</organism>
<proteinExistence type="predicted"/>
<reference evidence="1 2" key="1">
    <citation type="submission" date="2020-08" db="EMBL/GenBank/DDBJ databases">
        <title>Amycolatopsis sp. nov. DR6-1 isolated from Dendrobium heterocarpum.</title>
        <authorList>
            <person name="Tedsree N."/>
            <person name="Kuncharoen N."/>
            <person name="Likhitwitayawuid K."/>
            <person name="Tanasupawat S."/>
        </authorList>
    </citation>
    <scope>NUCLEOTIDE SEQUENCE [LARGE SCALE GENOMIC DNA]</scope>
    <source>
        <strain evidence="1 2">DR6-1</strain>
    </source>
</reference>
<dbReference type="Proteomes" id="UP000526734">
    <property type="component" value="Unassembled WGS sequence"/>
</dbReference>
<name>A0A7W3W1G0_9PSEU</name>
<dbReference type="EMBL" id="JACGZW010000010">
    <property type="protein sequence ID" value="MBB1157103.1"/>
    <property type="molecule type" value="Genomic_DNA"/>
</dbReference>
<accession>A0A7W3W1G0</accession>
<protein>
    <submittedName>
        <fullName evidence="1">DUF4291 domain-containing protein</fullName>
    </submittedName>
</protein>
<evidence type="ECO:0000313" key="2">
    <source>
        <dbReference type="Proteomes" id="UP000526734"/>
    </source>
</evidence>
<comment type="caution">
    <text evidence="1">The sequence shown here is derived from an EMBL/GenBank/DDBJ whole genome shotgun (WGS) entry which is preliminary data.</text>
</comment>
<dbReference type="PANTHER" id="PTHR38567:SF1">
    <property type="entry name" value="DUF4291 DOMAIN-CONTAINING PROTEIN"/>
    <property type="match status" value="1"/>
</dbReference>